<evidence type="ECO:0000256" key="1">
    <source>
        <dbReference type="SAM" id="Phobius"/>
    </source>
</evidence>
<keyword evidence="1" id="KW-0472">Membrane</keyword>
<feature type="transmembrane region" description="Helical" evidence="1">
    <location>
        <begin position="24"/>
        <end position="45"/>
    </location>
</feature>
<comment type="caution">
    <text evidence="2">The sequence shown here is derived from an EMBL/GenBank/DDBJ whole genome shotgun (WGS) entry which is preliminary data.</text>
</comment>
<dbReference type="Proteomes" id="UP000073492">
    <property type="component" value="Unassembled WGS sequence"/>
</dbReference>
<proteinExistence type="predicted"/>
<keyword evidence="3" id="KW-1185">Reference proteome</keyword>
<reference evidence="2 3" key="1">
    <citation type="submission" date="2015-07" db="EMBL/GenBank/DDBJ databases">
        <title>Comparative genomics of the Sigatoka disease complex on banana suggests a link between parallel evolutionary changes in Pseudocercospora fijiensis and Pseudocercospora eumusae and increased virulence on the banana host.</title>
        <authorList>
            <person name="Chang T.-C."/>
            <person name="Salvucci A."/>
            <person name="Crous P.W."/>
            <person name="Stergiopoulos I."/>
        </authorList>
    </citation>
    <scope>NUCLEOTIDE SEQUENCE [LARGE SCALE GENOMIC DNA]</scope>
    <source>
        <strain evidence="2 3">CBS 116634</strain>
    </source>
</reference>
<dbReference type="OrthoDB" id="10652427at2759"/>
<accession>A0A139I4N6</accession>
<sequence>MAETTNTSLIFHQEPSPSPNDPGILNLATIITITATYYLFTDLLFLTILRSLGTWQNVPHQPQQIILRIIQLFLAYLSTIGFMATGDINSFVETMWLGIRGAMIAESLVIVVVGVIELTRWATDVFLGLWGNPVMVGI</sequence>
<keyword evidence="1" id="KW-1133">Transmembrane helix</keyword>
<evidence type="ECO:0000313" key="2">
    <source>
        <dbReference type="EMBL" id="KXT09720.1"/>
    </source>
</evidence>
<name>A0A139I4N6_9PEZI</name>
<organism evidence="2 3">
    <name type="scientific">Pseudocercospora musae</name>
    <dbReference type="NCBI Taxonomy" id="113226"/>
    <lineage>
        <taxon>Eukaryota</taxon>
        <taxon>Fungi</taxon>
        <taxon>Dikarya</taxon>
        <taxon>Ascomycota</taxon>
        <taxon>Pezizomycotina</taxon>
        <taxon>Dothideomycetes</taxon>
        <taxon>Dothideomycetidae</taxon>
        <taxon>Mycosphaerellales</taxon>
        <taxon>Mycosphaerellaceae</taxon>
        <taxon>Pseudocercospora</taxon>
    </lineage>
</organism>
<protein>
    <submittedName>
        <fullName evidence="2">Uncharacterized protein</fullName>
    </submittedName>
</protein>
<gene>
    <name evidence="2" type="ORF">AC579_1695</name>
</gene>
<feature type="transmembrane region" description="Helical" evidence="1">
    <location>
        <begin position="96"/>
        <end position="116"/>
    </location>
</feature>
<feature type="transmembrane region" description="Helical" evidence="1">
    <location>
        <begin position="65"/>
        <end position="84"/>
    </location>
</feature>
<keyword evidence="1" id="KW-0812">Transmembrane</keyword>
<dbReference type="EMBL" id="LFZO01000312">
    <property type="protein sequence ID" value="KXT09720.1"/>
    <property type="molecule type" value="Genomic_DNA"/>
</dbReference>
<evidence type="ECO:0000313" key="3">
    <source>
        <dbReference type="Proteomes" id="UP000073492"/>
    </source>
</evidence>
<dbReference type="AlphaFoldDB" id="A0A139I4N6"/>